<evidence type="ECO:0000256" key="1">
    <source>
        <dbReference type="ARBA" id="ARBA00004377"/>
    </source>
</evidence>
<reference evidence="13 14" key="1">
    <citation type="submission" date="2023-09" db="EMBL/GenBank/DDBJ databases">
        <title>Xinfangfangia sedmenti sp. nov., isolated the sedment.</title>
        <authorList>
            <person name="Xu L."/>
        </authorList>
    </citation>
    <scope>NUCLEOTIDE SEQUENCE [LARGE SCALE GENOMIC DNA]</scope>
    <source>
        <strain evidence="13 14">LG-4</strain>
    </source>
</reference>
<sequence length="434" mass="48044">MSTGTNRWSVRKPLALGLLTAAALVGGLVGWGMMTTISGAIVTSGQIEVELNRQIVQHPDGGIVDEILVTEGTPVQAGEVLMRLDGTLLQSELAIVESQFYEILARRGRLEAERDTLDTIIFAPELTEAAAARPEVAELMEGQRRLFDARADTLRKQLEQLDKRKAQTVSLIVGIDAQSTALTRQRELIAQELDSQQQLLDKGLAQVARVLALEREEARLSGVVGELAANRAQAEGRITETEIEQLRLAAARREEASTQLRDIGYRELELVERRRALVERIARLDIRAPVSGVVLGLRVTTPRMVIRAADPVLYLIPQDRPLVIAARVPTVHIDQVHVGQDAKLLFPALSTRTTPDLFGHVTKVSADVFTDEVTHIPYYRAEIELKPGEAQKLHGIALVPGMPVEAFIRTDDRTPLSYLVKPFTDYFNRAFRET</sequence>
<evidence type="ECO:0000259" key="12">
    <source>
        <dbReference type="Pfam" id="PF26002"/>
    </source>
</evidence>
<keyword evidence="4 9" id="KW-1003">Cell membrane</keyword>
<evidence type="ECO:0000256" key="8">
    <source>
        <dbReference type="ARBA" id="ARBA00023136"/>
    </source>
</evidence>
<keyword evidence="7" id="KW-1133">Transmembrane helix</keyword>
<proteinExistence type="inferred from homology"/>
<evidence type="ECO:0000256" key="6">
    <source>
        <dbReference type="ARBA" id="ARBA00022692"/>
    </source>
</evidence>
<evidence type="ECO:0000256" key="3">
    <source>
        <dbReference type="ARBA" id="ARBA00022448"/>
    </source>
</evidence>
<keyword evidence="14" id="KW-1185">Reference proteome</keyword>
<keyword evidence="6" id="KW-0812">Transmembrane</keyword>
<accession>A0ABU1F882</accession>
<dbReference type="InterPro" id="IPR058982">
    <property type="entry name" value="Beta-barrel_AprE"/>
</dbReference>
<dbReference type="InterPro" id="IPR010129">
    <property type="entry name" value="T1SS_HlyD"/>
</dbReference>
<keyword evidence="3 9" id="KW-0813">Transport</keyword>
<organism evidence="13 14">
    <name type="scientific">Ruixingdingia sedimenti</name>
    <dbReference type="NCBI Taxonomy" id="3073604"/>
    <lineage>
        <taxon>Bacteria</taxon>
        <taxon>Pseudomonadati</taxon>
        <taxon>Pseudomonadota</taxon>
        <taxon>Alphaproteobacteria</taxon>
        <taxon>Rhodobacterales</taxon>
        <taxon>Paracoccaceae</taxon>
        <taxon>Ruixingdingia</taxon>
    </lineage>
</organism>
<feature type="domain" description="AprE-like beta-barrel" evidence="12">
    <location>
        <begin position="322"/>
        <end position="410"/>
    </location>
</feature>
<evidence type="ECO:0000256" key="4">
    <source>
        <dbReference type="ARBA" id="ARBA00022475"/>
    </source>
</evidence>
<dbReference type="Pfam" id="PF25994">
    <property type="entry name" value="HH_AprE"/>
    <property type="match status" value="1"/>
</dbReference>
<dbReference type="InterPro" id="IPR050739">
    <property type="entry name" value="MFP"/>
</dbReference>
<dbReference type="Gene3D" id="2.40.30.170">
    <property type="match status" value="1"/>
</dbReference>
<evidence type="ECO:0000313" key="14">
    <source>
        <dbReference type="Proteomes" id="UP001247754"/>
    </source>
</evidence>
<keyword evidence="10" id="KW-0175">Coiled coil</keyword>
<evidence type="ECO:0000313" key="13">
    <source>
        <dbReference type="EMBL" id="MDR5653039.1"/>
    </source>
</evidence>
<protein>
    <recommendedName>
        <fullName evidence="9">Membrane fusion protein (MFP) family protein</fullName>
    </recommendedName>
</protein>
<evidence type="ECO:0000256" key="10">
    <source>
        <dbReference type="SAM" id="Coils"/>
    </source>
</evidence>
<dbReference type="NCBIfam" id="TIGR01843">
    <property type="entry name" value="type_I_hlyD"/>
    <property type="match status" value="1"/>
</dbReference>
<dbReference type="RefSeq" id="WP_310457279.1">
    <property type="nucleotide sequence ID" value="NZ_JAVKPH010000010.1"/>
</dbReference>
<evidence type="ECO:0000256" key="2">
    <source>
        <dbReference type="ARBA" id="ARBA00009477"/>
    </source>
</evidence>
<feature type="domain" description="AprE-like long alpha-helical hairpin" evidence="11">
    <location>
        <begin position="90"/>
        <end position="278"/>
    </location>
</feature>
<dbReference type="Pfam" id="PF26002">
    <property type="entry name" value="Beta-barrel_AprE"/>
    <property type="match status" value="1"/>
</dbReference>
<name>A0ABU1F882_9RHOB</name>
<dbReference type="Proteomes" id="UP001247754">
    <property type="component" value="Unassembled WGS sequence"/>
</dbReference>
<dbReference type="InterPro" id="IPR058781">
    <property type="entry name" value="HH_AprE-like"/>
</dbReference>
<evidence type="ECO:0000256" key="7">
    <source>
        <dbReference type="ARBA" id="ARBA00022989"/>
    </source>
</evidence>
<keyword evidence="8" id="KW-0472">Membrane</keyword>
<dbReference type="PANTHER" id="PTHR30386">
    <property type="entry name" value="MEMBRANE FUSION SUBUNIT OF EMRAB-TOLC MULTIDRUG EFFLUX PUMP"/>
    <property type="match status" value="1"/>
</dbReference>
<comment type="subcellular location">
    <subcellularLocation>
        <location evidence="1 9">Cell inner membrane</location>
        <topology evidence="1 9">Single-pass membrane protein</topology>
    </subcellularLocation>
</comment>
<gene>
    <name evidence="13" type="ORF">RGD00_10510</name>
</gene>
<evidence type="ECO:0000259" key="11">
    <source>
        <dbReference type="Pfam" id="PF25994"/>
    </source>
</evidence>
<evidence type="ECO:0000256" key="5">
    <source>
        <dbReference type="ARBA" id="ARBA00022519"/>
    </source>
</evidence>
<keyword evidence="5 9" id="KW-0997">Cell inner membrane</keyword>
<comment type="similarity">
    <text evidence="2 9">Belongs to the membrane fusion protein (MFP) (TC 8.A.1) family.</text>
</comment>
<comment type="caution">
    <text evidence="13">The sequence shown here is derived from an EMBL/GenBank/DDBJ whole genome shotgun (WGS) entry which is preliminary data.</text>
</comment>
<dbReference type="PANTHER" id="PTHR30386:SF17">
    <property type="entry name" value="ALKALINE PROTEASE SECRETION PROTEIN APRE"/>
    <property type="match status" value="1"/>
</dbReference>
<dbReference type="EMBL" id="JAVKPH010000010">
    <property type="protein sequence ID" value="MDR5653039.1"/>
    <property type="molecule type" value="Genomic_DNA"/>
</dbReference>
<evidence type="ECO:0000256" key="9">
    <source>
        <dbReference type="RuleBase" id="RU365093"/>
    </source>
</evidence>
<feature type="coiled-coil region" evidence="10">
    <location>
        <begin position="144"/>
        <end position="171"/>
    </location>
</feature>
<dbReference type="PRINTS" id="PR01490">
    <property type="entry name" value="RTXTOXIND"/>
</dbReference>